<dbReference type="EMBL" id="PSYR01000001">
    <property type="protein sequence ID" value="RCN58856.1"/>
    <property type="molecule type" value="Genomic_DNA"/>
</dbReference>
<comment type="caution">
    <text evidence="1">The sequence shown here is derived from an EMBL/GenBank/DDBJ whole genome shotgun (WGS) entry which is preliminary data.</text>
</comment>
<name>A0A1C2G0N9_9GAMM</name>
<dbReference type="Gene3D" id="3.40.250.10">
    <property type="entry name" value="Rhodanese-like domain"/>
    <property type="match status" value="1"/>
</dbReference>
<dbReference type="OrthoDB" id="9811849at2"/>
<dbReference type="AlphaFoldDB" id="A0A1C2G0N9"/>
<dbReference type="SUPFAM" id="SSF52821">
    <property type="entry name" value="Rhodanese/Cell cycle control phosphatase"/>
    <property type="match status" value="1"/>
</dbReference>
<dbReference type="Pfam" id="PF00581">
    <property type="entry name" value="Rhodanese"/>
    <property type="match status" value="1"/>
</dbReference>
<dbReference type="PROSITE" id="PS50206">
    <property type="entry name" value="RHODANESE_3"/>
    <property type="match status" value="1"/>
</dbReference>
<dbReference type="InterPro" id="IPR036873">
    <property type="entry name" value="Rhodanese-like_dom_sf"/>
</dbReference>
<dbReference type="PANTHER" id="PTHR43031">
    <property type="entry name" value="FAD-DEPENDENT OXIDOREDUCTASE"/>
    <property type="match status" value="1"/>
</dbReference>
<reference evidence="1 2" key="1">
    <citation type="submission" date="2018-02" db="EMBL/GenBank/DDBJ databases">
        <title>Insights into the biology of acidophilic members of the Acidiferrobacteraceae family derived from comparative genomic analyses.</title>
        <authorList>
            <person name="Issotta F."/>
            <person name="Thyssen C."/>
            <person name="Mena C."/>
            <person name="Moya A."/>
            <person name="Bellenberg S."/>
            <person name="Sproer C."/>
            <person name="Covarrubias P.C."/>
            <person name="Sand W."/>
            <person name="Quatrini R."/>
            <person name="Vera M."/>
        </authorList>
    </citation>
    <scope>NUCLEOTIDE SEQUENCE [LARGE SCALE GENOMIC DNA]</scope>
    <source>
        <strain evidence="2">m-1</strain>
    </source>
</reference>
<protein>
    <submittedName>
        <fullName evidence="1">Rhodanese-like domain-containing protein</fullName>
    </submittedName>
</protein>
<dbReference type="Proteomes" id="UP000253250">
    <property type="component" value="Unassembled WGS sequence"/>
</dbReference>
<evidence type="ECO:0000313" key="1">
    <source>
        <dbReference type="EMBL" id="RCN58856.1"/>
    </source>
</evidence>
<dbReference type="InterPro" id="IPR001763">
    <property type="entry name" value="Rhodanese-like_dom"/>
</dbReference>
<dbReference type="SMART" id="SM00450">
    <property type="entry name" value="RHOD"/>
    <property type="match status" value="1"/>
</dbReference>
<dbReference type="PANTHER" id="PTHR43031:SF1">
    <property type="entry name" value="PYRIDINE NUCLEOTIDE-DISULPHIDE OXIDOREDUCTASE"/>
    <property type="match status" value="1"/>
</dbReference>
<dbReference type="CDD" id="cd00158">
    <property type="entry name" value="RHOD"/>
    <property type="match status" value="1"/>
</dbReference>
<dbReference type="STRING" id="163359.A9R16_13420"/>
<keyword evidence="2" id="KW-1185">Reference proteome</keyword>
<dbReference type="InterPro" id="IPR050229">
    <property type="entry name" value="GlpE_sulfurtransferase"/>
</dbReference>
<organism evidence="1 2">
    <name type="scientific">Acidiferrobacter thiooxydans</name>
    <dbReference type="NCBI Taxonomy" id="163359"/>
    <lineage>
        <taxon>Bacteria</taxon>
        <taxon>Pseudomonadati</taxon>
        <taxon>Pseudomonadota</taxon>
        <taxon>Gammaproteobacteria</taxon>
        <taxon>Acidiferrobacterales</taxon>
        <taxon>Acidiferrobacteraceae</taxon>
        <taxon>Acidiferrobacter</taxon>
    </lineage>
</organism>
<sequence>MVAFQDLDPMDLQKLLQEGDDNLVLVDVRTPAEVARGAIPGAQSIPLHLLPLNAASLDKAQPVVFYCQSGARSAQACQYLRQQGHDKLYNLRGGIIAWARNGLPIAPIDERTR</sequence>
<evidence type="ECO:0000313" key="2">
    <source>
        <dbReference type="Proteomes" id="UP000253250"/>
    </source>
</evidence>
<accession>A0A1C2G0N9</accession>
<proteinExistence type="predicted"/>
<gene>
    <name evidence="1" type="ORF">C4900_03600</name>
</gene>